<protein>
    <submittedName>
        <fullName evidence="1">Uncharacterized protein</fullName>
    </submittedName>
</protein>
<name>A0A137PGN5_CONC2</name>
<reference evidence="1 2" key="1">
    <citation type="journal article" date="2015" name="Genome Biol. Evol.">
        <title>Phylogenomic analyses indicate that early fungi evolved digesting cell walls of algal ancestors of land plants.</title>
        <authorList>
            <person name="Chang Y."/>
            <person name="Wang S."/>
            <person name="Sekimoto S."/>
            <person name="Aerts A.L."/>
            <person name="Choi C."/>
            <person name="Clum A."/>
            <person name="LaButti K.M."/>
            <person name="Lindquist E.A."/>
            <person name="Yee Ngan C."/>
            <person name="Ohm R.A."/>
            <person name="Salamov A.A."/>
            <person name="Grigoriev I.V."/>
            <person name="Spatafora J.W."/>
            <person name="Berbee M.L."/>
        </authorList>
    </citation>
    <scope>NUCLEOTIDE SEQUENCE [LARGE SCALE GENOMIC DNA]</scope>
    <source>
        <strain evidence="1 2">NRRL 28638</strain>
    </source>
</reference>
<evidence type="ECO:0000313" key="1">
    <source>
        <dbReference type="EMBL" id="KXN74135.1"/>
    </source>
</evidence>
<dbReference type="AlphaFoldDB" id="A0A137PGN5"/>
<accession>A0A137PGN5</accession>
<dbReference type="Proteomes" id="UP000070444">
    <property type="component" value="Unassembled WGS sequence"/>
</dbReference>
<keyword evidence="2" id="KW-1185">Reference proteome</keyword>
<proteinExistence type="predicted"/>
<organism evidence="1 2">
    <name type="scientific">Conidiobolus coronatus (strain ATCC 28846 / CBS 209.66 / NRRL 28638)</name>
    <name type="common">Delacroixia coronata</name>
    <dbReference type="NCBI Taxonomy" id="796925"/>
    <lineage>
        <taxon>Eukaryota</taxon>
        <taxon>Fungi</taxon>
        <taxon>Fungi incertae sedis</taxon>
        <taxon>Zoopagomycota</taxon>
        <taxon>Entomophthoromycotina</taxon>
        <taxon>Entomophthoromycetes</taxon>
        <taxon>Entomophthorales</taxon>
        <taxon>Ancylistaceae</taxon>
        <taxon>Conidiobolus</taxon>
    </lineage>
</organism>
<sequence length="197" mass="23627">MTLYDKNVEGNTVKRSWCEIDPETGKLVTKNIYNHDFPIERIDHFIVKVIHDHLIYPHDAYLGTSYDAYLGYPKDPSLKTQSVLIVTHSDYFKIISSMFMSTEFSRIETTDNMLNINLNHNWRLIIDNDFEHIPEYILYTELFSYIRINYMNVHYDSNDYIEPEFNIDDLKSDSIRGSERYIYGNYYRNGRKLNFWD</sequence>
<gene>
    <name evidence="1" type="ORF">CONCODRAFT_83093</name>
</gene>
<evidence type="ECO:0000313" key="2">
    <source>
        <dbReference type="Proteomes" id="UP000070444"/>
    </source>
</evidence>
<dbReference type="EMBL" id="KQ964427">
    <property type="protein sequence ID" value="KXN74135.1"/>
    <property type="molecule type" value="Genomic_DNA"/>
</dbReference>